<organism evidence="1">
    <name type="scientific">Schizaphis graminum</name>
    <name type="common">Green bug aphid</name>
    <dbReference type="NCBI Taxonomy" id="13262"/>
    <lineage>
        <taxon>Eukaryota</taxon>
        <taxon>Metazoa</taxon>
        <taxon>Ecdysozoa</taxon>
        <taxon>Arthropoda</taxon>
        <taxon>Hexapoda</taxon>
        <taxon>Insecta</taxon>
        <taxon>Pterygota</taxon>
        <taxon>Neoptera</taxon>
        <taxon>Paraneoptera</taxon>
        <taxon>Hemiptera</taxon>
        <taxon>Sternorrhyncha</taxon>
        <taxon>Aphidomorpha</taxon>
        <taxon>Aphidoidea</taxon>
        <taxon>Aphididae</taxon>
        <taxon>Aphidini</taxon>
        <taxon>Schizaphis</taxon>
    </lineage>
</organism>
<reference evidence="1" key="1">
    <citation type="submission" date="2018-04" db="EMBL/GenBank/DDBJ databases">
        <title>Transcriptome of Schizaphis graminum biotype I.</title>
        <authorList>
            <person name="Scully E.D."/>
            <person name="Geib S.M."/>
            <person name="Palmer N.A."/>
            <person name="Koch K."/>
            <person name="Bradshaw J."/>
            <person name="Heng-Moss T."/>
            <person name="Sarath G."/>
        </authorList>
    </citation>
    <scope>NUCLEOTIDE SEQUENCE</scope>
</reference>
<dbReference type="EMBL" id="GGMR01005229">
    <property type="protein sequence ID" value="MBY17848.1"/>
    <property type="molecule type" value="Transcribed_RNA"/>
</dbReference>
<sequence length="109" mass="12613">MNKIYIMFYCNTHNLNLVIADVAKSSLKMSTFFNIVQNIYLFFSQRAPRWASLAFGNDIANQIQKKVLKKVCNTIWESRHSSVYALKENFINVLKSLTNISLTSKKVMN</sequence>
<accession>A0A2S2NL48</accession>
<protein>
    <submittedName>
        <fullName evidence="1">Uncharacterized protein</fullName>
    </submittedName>
</protein>
<name>A0A2S2NL48_SCHGA</name>
<dbReference type="AlphaFoldDB" id="A0A2S2NL48"/>
<gene>
    <name evidence="1" type="ORF">g.95490</name>
</gene>
<proteinExistence type="predicted"/>
<evidence type="ECO:0000313" key="1">
    <source>
        <dbReference type="EMBL" id="MBY17848.1"/>
    </source>
</evidence>